<dbReference type="OMA" id="RATEMEY"/>
<dbReference type="GeneID" id="36404714"/>
<reference evidence="3" key="1">
    <citation type="submission" date="2014-09" db="EMBL/GenBank/DDBJ databases">
        <authorList>
            <person name="Sharma Rahul"/>
            <person name="Thines Marco"/>
        </authorList>
    </citation>
    <scope>NUCLEOTIDE SEQUENCE [LARGE SCALE GENOMIC DNA]</scope>
</reference>
<accession>A0A0P1AET6</accession>
<keyword evidence="3" id="KW-1185">Reference proteome</keyword>
<evidence type="ECO:0000256" key="1">
    <source>
        <dbReference type="SAM" id="MobiDB-lite"/>
    </source>
</evidence>
<dbReference type="Proteomes" id="UP000054928">
    <property type="component" value="Unassembled WGS sequence"/>
</dbReference>
<dbReference type="RefSeq" id="XP_024575779.1">
    <property type="nucleotide sequence ID" value="XM_024724954.1"/>
</dbReference>
<dbReference type="OrthoDB" id="127801at2759"/>
<sequence>MIPSLTSPSTMSSVRVLSHKRRRNGDFALPKPEDEYKTSQSLTESSCTTSGESSSEESDSCYESEDNFEEEVTQLAAKRRRRADLDELQKSVRLMEAHVVDASAQLKDLAALVAVVVAQRQQHT</sequence>
<protein>
    <submittedName>
        <fullName evidence="2">Uncharacterized protein</fullName>
    </submittedName>
</protein>
<organism evidence="2 3">
    <name type="scientific">Plasmopara halstedii</name>
    <name type="common">Downy mildew of sunflower</name>
    <dbReference type="NCBI Taxonomy" id="4781"/>
    <lineage>
        <taxon>Eukaryota</taxon>
        <taxon>Sar</taxon>
        <taxon>Stramenopiles</taxon>
        <taxon>Oomycota</taxon>
        <taxon>Peronosporomycetes</taxon>
        <taxon>Peronosporales</taxon>
        <taxon>Peronosporaceae</taxon>
        <taxon>Plasmopara</taxon>
    </lineage>
</organism>
<feature type="compositionally biased region" description="Polar residues" evidence="1">
    <location>
        <begin position="1"/>
        <end position="15"/>
    </location>
</feature>
<dbReference type="EMBL" id="CCYD01000428">
    <property type="protein sequence ID" value="CEG39410.1"/>
    <property type="molecule type" value="Genomic_DNA"/>
</dbReference>
<proteinExistence type="predicted"/>
<name>A0A0P1AET6_PLAHL</name>
<evidence type="ECO:0000313" key="2">
    <source>
        <dbReference type="EMBL" id="CEG39410.1"/>
    </source>
</evidence>
<feature type="compositionally biased region" description="Acidic residues" evidence="1">
    <location>
        <begin position="54"/>
        <end position="68"/>
    </location>
</feature>
<feature type="compositionally biased region" description="Low complexity" evidence="1">
    <location>
        <begin position="41"/>
        <end position="53"/>
    </location>
</feature>
<evidence type="ECO:0000313" key="3">
    <source>
        <dbReference type="Proteomes" id="UP000054928"/>
    </source>
</evidence>
<feature type="region of interest" description="Disordered" evidence="1">
    <location>
        <begin position="1"/>
        <end position="68"/>
    </location>
</feature>
<dbReference type="AlphaFoldDB" id="A0A0P1AET6"/>